<evidence type="ECO:0000313" key="12">
    <source>
        <dbReference type="Proteomes" id="UP000095280"/>
    </source>
</evidence>
<dbReference type="InterPro" id="IPR021897">
    <property type="entry name" value="FAP206"/>
</dbReference>
<keyword evidence="10" id="KW-0175">Coiled coil</keyword>
<keyword evidence="5" id="KW-0970">Cilium biogenesis/degradation</keyword>
<comment type="subcellular location">
    <subcellularLocation>
        <location evidence="1">Cytoplasm</location>
        <location evidence="1">Cytoskeleton</location>
        <location evidence="1">Cilium axoneme</location>
    </subcellularLocation>
</comment>
<comment type="function">
    <text evidence="9">Essential for sperm motility and is involved in the regulation of the beating frequency of motile cilia on the epithelial cells of the respiratory tract. Required for the establishment of radial spokes in sperm flagella.</text>
</comment>
<evidence type="ECO:0000256" key="1">
    <source>
        <dbReference type="ARBA" id="ARBA00004430"/>
    </source>
</evidence>
<dbReference type="GO" id="GO:0003356">
    <property type="term" value="P:regulation of cilium beat frequency"/>
    <property type="evidence" value="ECO:0007669"/>
    <property type="project" value="TreeGrafter"/>
</dbReference>
<feature type="compositionally biased region" description="Basic and acidic residues" evidence="11">
    <location>
        <begin position="1093"/>
        <end position="1112"/>
    </location>
</feature>
<evidence type="ECO:0000256" key="2">
    <source>
        <dbReference type="ARBA" id="ARBA00010500"/>
    </source>
</evidence>
<evidence type="ECO:0000256" key="5">
    <source>
        <dbReference type="ARBA" id="ARBA00022794"/>
    </source>
</evidence>
<dbReference type="GO" id="GO:0005930">
    <property type="term" value="C:axoneme"/>
    <property type="evidence" value="ECO:0007669"/>
    <property type="project" value="UniProtKB-SubCell"/>
</dbReference>
<keyword evidence="12" id="KW-1185">Reference proteome</keyword>
<evidence type="ECO:0000256" key="4">
    <source>
        <dbReference type="ARBA" id="ARBA00022490"/>
    </source>
</evidence>
<feature type="region of interest" description="Disordered" evidence="11">
    <location>
        <begin position="994"/>
        <end position="1042"/>
    </location>
</feature>
<dbReference type="Pfam" id="PF12018">
    <property type="entry name" value="FAP206"/>
    <property type="match status" value="1"/>
</dbReference>
<evidence type="ECO:0000256" key="3">
    <source>
        <dbReference type="ARBA" id="ARBA00021602"/>
    </source>
</evidence>
<accession>A0A1I8GPS2</accession>
<feature type="region of interest" description="Disordered" evidence="11">
    <location>
        <begin position="1556"/>
        <end position="1580"/>
    </location>
</feature>
<dbReference type="Proteomes" id="UP000095280">
    <property type="component" value="Unplaced"/>
</dbReference>
<proteinExistence type="inferred from homology"/>
<dbReference type="PANTHER" id="PTHR21442:SF0">
    <property type="entry name" value="CILIA- AND FLAGELLA-ASSOCIATED PROTEIN 206"/>
    <property type="match status" value="1"/>
</dbReference>
<evidence type="ECO:0000256" key="9">
    <source>
        <dbReference type="ARBA" id="ARBA00045321"/>
    </source>
</evidence>
<keyword evidence="6" id="KW-0969">Cilium</keyword>
<keyword evidence="4" id="KW-0963">Cytoplasm</keyword>
<dbReference type="PANTHER" id="PTHR21442">
    <property type="entry name" value="CILIA- AND FLAGELLA-ASSOCIATED PROTEIN 206"/>
    <property type="match status" value="1"/>
</dbReference>
<evidence type="ECO:0000256" key="6">
    <source>
        <dbReference type="ARBA" id="ARBA00023069"/>
    </source>
</evidence>
<feature type="region of interest" description="Disordered" evidence="11">
    <location>
        <begin position="1063"/>
        <end position="1134"/>
    </location>
</feature>
<evidence type="ECO:0000313" key="13">
    <source>
        <dbReference type="WBParaSite" id="maker-uti_cns_0002733-snap-gene-0.2-mRNA-1"/>
    </source>
</evidence>
<evidence type="ECO:0000256" key="7">
    <source>
        <dbReference type="ARBA" id="ARBA00023212"/>
    </source>
</evidence>
<feature type="coiled-coil region" evidence="10">
    <location>
        <begin position="716"/>
        <end position="750"/>
    </location>
</feature>
<evidence type="ECO:0000256" key="10">
    <source>
        <dbReference type="SAM" id="Coils"/>
    </source>
</evidence>
<keyword evidence="7" id="KW-0206">Cytoskeleton</keyword>
<keyword evidence="8" id="KW-0966">Cell projection</keyword>
<protein>
    <recommendedName>
        <fullName evidence="3">Cilia- and flagella-associated protein 206</fullName>
    </recommendedName>
</protein>
<evidence type="ECO:0000256" key="11">
    <source>
        <dbReference type="SAM" id="MobiDB-lite"/>
    </source>
</evidence>
<feature type="compositionally biased region" description="Basic and acidic residues" evidence="11">
    <location>
        <begin position="1015"/>
        <end position="1026"/>
    </location>
</feature>
<dbReference type="GO" id="GO:0036064">
    <property type="term" value="C:ciliary basal body"/>
    <property type="evidence" value="ECO:0007669"/>
    <property type="project" value="TreeGrafter"/>
</dbReference>
<feature type="compositionally biased region" description="Basic and acidic residues" evidence="11">
    <location>
        <begin position="1571"/>
        <end position="1580"/>
    </location>
</feature>
<organism evidence="12 13">
    <name type="scientific">Macrostomum lignano</name>
    <dbReference type="NCBI Taxonomy" id="282301"/>
    <lineage>
        <taxon>Eukaryota</taxon>
        <taxon>Metazoa</taxon>
        <taxon>Spiralia</taxon>
        <taxon>Lophotrochozoa</taxon>
        <taxon>Platyhelminthes</taxon>
        <taxon>Rhabditophora</taxon>
        <taxon>Macrostomorpha</taxon>
        <taxon>Macrostomida</taxon>
        <taxon>Macrostomidae</taxon>
        <taxon>Macrostomum</taxon>
    </lineage>
</organism>
<sequence length="1580" mass="171652">MIHMNCATLMSRRGPRIFAGKFDFLRFGGKSSSATAPTFVTSRSRLLDVSTIVADNQDGVLWIEVDVGQLGLLLLGDHLFAEGLVFVDVQVEDVHLAVGGDSGEDCAGVGRPGGVAHWRVQVEHEHGLSIVLGPAHLPHRVRVLASPCAGLVERPTLLLHGAIHGDTAVIQTGAEHVRVLRVESGSQDGRICLEHPNFHSGSRVPCWSRNSSDGSSQYLKSWAISSKEFWFTMRSSILTACSILARSSAFDICADKISKGPMYFYLVSLVPADAQHSCWLALRIIDIAALLLQLLLGLVGFAMDEVALHHKVNGQLVNLGYWLILAVLETVAHNILGRMRIVGPGADRPASAPCRRRTYLRQSPSRSGCRSRCRVCETLAPLESAAVLDKPLASMLRRLALGSAFRTSVMIGYGGMKVSDADDSDSNGPKTKKMSRAQAESVIKNIIREIAQQCASRGQAVSETLVAFMVKAVVLDPTNDFSTDKTLTRDDVQKLIKLCVDKLMDTKSPSLDTIKMQVFFDMNYTARREFLEEHHRIMKSRLMPVMREITDSRARTRDELDSLYRKIVSAVLLQSGLGSPTDINVVREATAALQSVFPQSELGAFMQMPRKDKERHLQELTAIVSGIRLFNKDCGKGGEGIDDLPSFLNEGIPATTHSLDEEIGRVQETAAQYAALIESLAVKAQKPGADVGLSLELLRESLINCRQAEVFLKVLLSDVIRSADQVEQLMQQLQARLEQLQNTVQSKTAVPTAQVYPQFVHLSEIWSGFQDEMVLLSVLTNILNNLDAFSRVHRDLFKPDIVAPFLEEAGEVRSDQQRLEASSDPAERVNPADFRDREWLFPETTKNYSRLPVMYRGYCAWALVVFDRLLIPGNPSVGILHYRNNYFIFSSRKAAYEFANQPDEFITSVANTARRSPELIQILELHSQFAALTPHSQSRDAGKMIEKPVTKCDAQTETDTHFMDTNIVKSYEWNEWELRRKAIKLANLRTKVTHSQQTNLSNLRRDNVAQVYPPKDQETQTKRDGHTSVPKPSVFYAGLRGMGMSEPTDVDKLDLTVPVEQQLPSYSSADRLPSARNGAGPGKPTNDGSGSAIDRRQAPAGPRRREFEEKQLTDSAAVENSSQQEQQKKKSQEQKRIAAEVKMTIDDLELLNGGAVGGELRIGAEEAEALPPGALRPGRAQTGAIVAAVEVADSLGRRAGAGLRSGDAGAVVSAPGGQFAAHLGGPPAAELAASWVGLFERQLAGAALAEAGAGAFAQHQVAAVVIDEAAILGCAHRGTMQLRAGFGNLGGYLAALDALGGALERALACRRPGQQVFPRAADEVIAAVTGVTELVAGPRDLADALGVLGLSSGGIGKVAMIRYANIPGGEICGLSTDELAFVTRESSTRYVLEMDNLDASSSSNGLPELGSEDLEMLDRLESDSVPKSTETQRKLHACRLAWARTTELKVTLQKNSCSGVRASGHWFRLRSNVPPEPSHRCTLQPSLKPVVELTAATQLRGSDSRPAVSRLPHGRAPADAGDSCAAVEEGQAIVGGAVLCAQLRALVALLPVGSGRGCPSQSRQGRQKQRQHADWSHADA</sequence>
<dbReference type="WBParaSite" id="maker-uti_cns_0002733-snap-gene-0.2-mRNA-1">
    <property type="protein sequence ID" value="maker-uti_cns_0002733-snap-gene-0.2-mRNA-1"/>
    <property type="gene ID" value="maker-uti_cns_0002733-snap-gene-0.2"/>
</dbReference>
<reference evidence="13" key="1">
    <citation type="submission" date="2016-11" db="UniProtKB">
        <authorList>
            <consortium name="WormBaseParasite"/>
        </authorList>
    </citation>
    <scope>IDENTIFICATION</scope>
</reference>
<comment type="similarity">
    <text evidence="2">Belongs to the CFAP206 family.</text>
</comment>
<name>A0A1I8GPS2_9PLAT</name>
<dbReference type="GO" id="GO:0030030">
    <property type="term" value="P:cell projection organization"/>
    <property type="evidence" value="ECO:0007669"/>
    <property type="project" value="UniProtKB-KW"/>
</dbReference>
<evidence type="ECO:0000256" key="8">
    <source>
        <dbReference type="ARBA" id="ARBA00023273"/>
    </source>
</evidence>